<protein>
    <recommendedName>
        <fullName evidence="7">VWFA domain-containing protein</fullName>
    </recommendedName>
</protein>
<name>A0A8J3VKB8_9ACTN</name>
<comment type="subcellular location">
    <subcellularLocation>
        <location evidence="1">Cell membrane</location>
        <topology evidence="1">Multi-pass membrane protein</topology>
    </subcellularLocation>
</comment>
<evidence type="ECO:0000313" key="9">
    <source>
        <dbReference type="Proteomes" id="UP000612899"/>
    </source>
</evidence>
<accession>A0A8J3VKB8</accession>
<dbReference type="CDD" id="cd00198">
    <property type="entry name" value="vWFA"/>
    <property type="match status" value="1"/>
</dbReference>
<dbReference type="PANTHER" id="PTHR35007">
    <property type="entry name" value="INTEGRAL MEMBRANE PROTEIN-RELATED"/>
    <property type="match status" value="1"/>
</dbReference>
<dbReference type="SMART" id="SM00327">
    <property type="entry name" value="VWA"/>
    <property type="match status" value="1"/>
</dbReference>
<comment type="caution">
    <text evidence="8">The sequence shown here is derived from an EMBL/GenBank/DDBJ whole genome shotgun (WGS) entry which is preliminary data.</text>
</comment>
<keyword evidence="5 6" id="KW-0472">Membrane</keyword>
<evidence type="ECO:0000256" key="6">
    <source>
        <dbReference type="SAM" id="Phobius"/>
    </source>
</evidence>
<dbReference type="Pfam" id="PF13519">
    <property type="entry name" value="VWA_2"/>
    <property type="match status" value="1"/>
</dbReference>
<keyword evidence="2" id="KW-1003">Cell membrane</keyword>
<organism evidence="8 9">
    <name type="scientific">Rhizocola hellebori</name>
    <dbReference type="NCBI Taxonomy" id="1392758"/>
    <lineage>
        <taxon>Bacteria</taxon>
        <taxon>Bacillati</taxon>
        <taxon>Actinomycetota</taxon>
        <taxon>Actinomycetes</taxon>
        <taxon>Micromonosporales</taxon>
        <taxon>Micromonosporaceae</taxon>
        <taxon>Rhizocola</taxon>
    </lineage>
</organism>
<sequence>MAVLATPNMAAEPSLAVSGLREEAGLVEFYVSAQDPPASGKIEQITVSVEGRALEVKTERKSSNTNSNPGRAAVVVLDTSALMAGDPMAEVKTAAVAYLSQLPSDVTVAVVSAGQPPQVVQPLTNDRAIAIKKVKELTTAGETSVHDAILSATSMMAVGNWSQRRVVVLAGGEDTASDATDDVLTKSTRTANIPLDLIAYRTTEGVLAPLGALATQTGGRIYTTAAAPALNNIFAKAAESFSPLLLVQVSVPPEFSGKQSKLQIALGEMKTEVPVKFALDMRGGGPLPSRDAPPPSPTNLLLIGGLAFVALLVLGLSVVTPIFTRAEHRRRLAQVTHFTAPKPKRPSISDMDHTNQVAQAALAFSAQVVKSANAEGRITQQLDRAGIRLRPHEWVLLRAVVSLGLAVLLAILIHPIGGFVLGGVLGVAITSLYHRNRATKRANAFSELLPDALQLIIGSLRAGFSLHQAVDAMVRELPDPIATDFGRALGETRLGMDLEDALDRMAARVRNRDLSWAVVAIRVQQEVGGNLAEVLSNTVDTIRDRESVRRHVQALSAEGRLTAWVLLALPAIVGTLMFWFRGEYVRPLYTHPIGIMMSIVGVALVALGGFWLSRLVKVEV</sequence>
<gene>
    <name evidence="8" type="ORF">Rhe02_69880</name>
</gene>
<dbReference type="PANTHER" id="PTHR35007:SF1">
    <property type="entry name" value="PILUS ASSEMBLY PROTEIN"/>
    <property type="match status" value="1"/>
</dbReference>
<dbReference type="InterPro" id="IPR036465">
    <property type="entry name" value="vWFA_dom_sf"/>
</dbReference>
<dbReference type="InterPro" id="IPR018076">
    <property type="entry name" value="T2SS_GspF_dom"/>
</dbReference>
<dbReference type="Gene3D" id="3.40.50.410">
    <property type="entry name" value="von Willebrand factor, type A domain"/>
    <property type="match status" value="1"/>
</dbReference>
<keyword evidence="3 6" id="KW-0812">Transmembrane</keyword>
<reference evidence="8" key="1">
    <citation type="submission" date="2021-01" db="EMBL/GenBank/DDBJ databases">
        <title>Whole genome shotgun sequence of Rhizocola hellebori NBRC 109834.</title>
        <authorList>
            <person name="Komaki H."/>
            <person name="Tamura T."/>
        </authorList>
    </citation>
    <scope>NUCLEOTIDE SEQUENCE</scope>
    <source>
        <strain evidence="8">NBRC 109834</strain>
    </source>
</reference>
<dbReference type="Proteomes" id="UP000612899">
    <property type="component" value="Unassembled WGS sequence"/>
</dbReference>
<feature type="transmembrane region" description="Helical" evidence="6">
    <location>
        <begin position="561"/>
        <end position="580"/>
    </location>
</feature>
<feature type="transmembrane region" description="Helical" evidence="6">
    <location>
        <begin position="394"/>
        <end position="413"/>
    </location>
</feature>
<evidence type="ECO:0000259" key="7">
    <source>
        <dbReference type="SMART" id="SM00327"/>
    </source>
</evidence>
<feature type="domain" description="VWFA" evidence="7">
    <location>
        <begin position="70"/>
        <end position="239"/>
    </location>
</feature>
<feature type="transmembrane region" description="Helical" evidence="6">
    <location>
        <begin position="592"/>
        <end position="612"/>
    </location>
</feature>
<evidence type="ECO:0000256" key="4">
    <source>
        <dbReference type="ARBA" id="ARBA00022989"/>
    </source>
</evidence>
<evidence type="ECO:0000313" key="8">
    <source>
        <dbReference type="EMBL" id="GIH08921.1"/>
    </source>
</evidence>
<keyword evidence="4 6" id="KW-1133">Transmembrane helix</keyword>
<dbReference type="Gene3D" id="1.20.81.30">
    <property type="entry name" value="Type II secretion system (T2SS), domain F"/>
    <property type="match status" value="1"/>
</dbReference>
<dbReference type="EMBL" id="BONY01000058">
    <property type="protein sequence ID" value="GIH08921.1"/>
    <property type="molecule type" value="Genomic_DNA"/>
</dbReference>
<dbReference type="AlphaFoldDB" id="A0A8J3VKB8"/>
<evidence type="ECO:0000256" key="3">
    <source>
        <dbReference type="ARBA" id="ARBA00022692"/>
    </source>
</evidence>
<proteinExistence type="predicted"/>
<dbReference type="GO" id="GO:0005886">
    <property type="term" value="C:plasma membrane"/>
    <property type="evidence" value="ECO:0007669"/>
    <property type="project" value="UniProtKB-SubCell"/>
</dbReference>
<feature type="transmembrane region" description="Helical" evidence="6">
    <location>
        <begin position="419"/>
        <end position="436"/>
    </location>
</feature>
<evidence type="ECO:0000256" key="5">
    <source>
        <dbReference type="ARBA" id="ARBA00023136"/>
    </source>
</evidence>
<dbReference type="InterPro" id="IPR002035">
    <property type="entry name" value="VWF_A"/>
</dbReference>
<evidence type="ECO:0000256" key="2">
    <source>
        <dbReference type="ARBA" id="ARBA00022475"/>
    </source>
</evidence>
<keyword evidence="9" id="KW-1185">Reference proteome</keyword>
<dbReference type="Pfam" id="PF00482">
    <property type="entry name" value="T2SSF"/>
    <property type="match status" value="1"/>
</dbReference>
<feature type="transmembrane region" description="Helical" evidence="6">
    <location>
        <begin position="300"/>
        <end position="323"/>
    </location>
</feature>
<evidence type="ECO:0000256" key="1">
    <source>
        <dbReference type="ARBA" id="ARBA00004651"/>
    </source>
</evidence>
<dbReference type="InterPro" id="IPR042094">
    <property type="entry name" value="T2SS_GspF_sf"/>
</dbReference>
<dbReference type="SUPFAM" id="SSF53300">
    <property type="entry name" value="vWA-like"/>
    <property type="match status" value="1"/>
</dbReference>